<protein>
    <submittedName>
        <fullName evidence="1">Uncharacterized protein</fullName>
    </submittedName>
</protein>
<evidence type="ECO:0000313" key="1">
    <source>
        <dbReference type="EMBL" id="KAG8364995.1"/>
    </source>
</evidence>
<gene>
    <name evidence="1" type="ORF">BUALT_Bualt18G0056900</name>
</gene>
<comment type="caution">
    <text evidence="1">The sequence shown here is derived from an EMBL/GenBank/DDBJ whole genome shotgun (WGS) entry which is preliminary data.</text>
</comment>
<sequence>MLSKWTIESSDGLVAHSQGRGNLLPLYRDEILGRNGGKESGKSNVASAAALEDAVGASCFVEQWQGKDVSFVLSKDNLDAEKRIKWETSGLEGVALKLVEVLWRRDLQPLNFLNSYGDVIFNLADFLTKDDRHFSAKDECVSSVFELAMECVVFLPEERINTIRVAAAMQKIKTRLVTSNRMH</sequence>
<evidence type="ECO:0000313" key="2">
    <source>
        <dbReference type="Proteomes" id="UP000826271"/>
    </source>
</evidence>
<reference evidence="1" key="1">
    <citation type="submission" date="2019-10" db="EMBL/GenBank/DDBJ databases">
        <authorList>
            <person name="Zhang R."/>
            <person name="Pan Y."/>
            <person name="Wang J."/>
            <person name="Ma R."/>
            <person name="Yu S."/>
        </authorList>
    </citation>
    <scope>NUCLEOTIDE SEQUENCE</scope>
    <source>
        <strain evidence="1">LA-IB0</strain>
        <tissue evidence="1">Leaf</tissue>
    </source>
</reference>
<organism evidence="1 2">
    <name type="scientific">Buddleja alternifolia</name>
    <dbReference type="NCBI Taxonomy" id="168488"/>
    <lineage>
        <taxon>Eukaryota</taxon>
        <taxon>Viridiplantae</taxon>
        <taxon>Streptophyta</taxon>
        <taxon>Embryophyta</taxon>
        <taxon>Tracheophyta</taxon>
        <taxon>Spermatophyta</taxon>
        <taxon>Magnoliopsida</taxon>
        <taxon>eudicotyledons</taxon>
        <taxon>Gunneridae</taxon>
        <taxon>Pentapetalae</taxon>
        <taxon>asterids</taxon>
        <taxon>lamiids</taxon>
        <taxon>Lamiales</taxon>
        <taxon>Scrophulariaceae</taxon>
        <taxon>Buddlejeae</taxon>
        <taxon>Buddleja</taxon>
    </lineage>
</organism>
<dbReference type="EMBL" id="WHWC01000018">
    <property type="protein sequence ID" value="KAG8364995.1"/>
    <property type="molecule type" value="Genomic_DNA"/>
</dbReference>
<keyword evidence="2" id="KW-1185">Reference proteome</keyword>
<dbReference type="AlphaFoldDB" id="A0AAV6WDA2"/>
<accession>A0AAV6WDA2</accession>
<dbReference type="Proteomes" id="UP000826271">
    <property type="component" value="Unassembled WGS sequence"/>
</dbReference>
<name>A0AAV6WDA2_9LAMI</name>
<proteinExistence type="predicted"/>